<dbReference type="PANTHER" id="PTHR36978">
    <property type="entry name" value="P-LOOP CONTAINING NUCLEOTIDE TRIPHOSPHATE HYDROLASE"/>
    <property type="match status" value="1"/>
</dbReference>
<dbReference type="AlphaFoldDB" id="A0A6A6TK33"/>
<name>A0A6A6TK33_9PLEO</name>
<dbReference type="InterPro" id="IPR040632">
    <property type="entry name" value="Sulfotransfer_4"/>
</dbReference>
<gene>
    <name evidence="2" type="ORF">K491DRAFT_688424</name>
</gene>
<keyword evidence="1" id="KW-0472">Membrane</keyword>
<sequence length="269" mass="31005">MSRLIDELPTANRPKPMEVLVLGLSRTGTMSLKVALEKLGYSVYHMSEACMRSEDRHLQLWQEALNAKFKGKGEHWTGDDLDKVLRNYNAIEDIPCILFVDELLEKYPDAKVVLTNRDVDSWMKSFRDTFLQILGWKTLPWIASIDPIFWGPYHSILTSVVNIWTNDNIADDAALRQSFKDHYAHVRSLVPKERLLEYKVQDGWEPLCSFLGKSAPGGEAFPRVNDAKWTVKLHHYLYYRRLWGIGKKYVITSGVLLSAIGIGYWRMGK</sequence>
<dbReference type="Pfam" id="PF17784">
    <property type="entry name" value="Sulfotransfer_4"/>
    <property type="match status" value="1"/>
</dbReference>
<dbReference type="Gene3D" id="3.40.50.300">
    <property type="entry name" value="P-loop containing nucleotide triphosphate hydrolases"/>
    <property type="match status" value="1"/>
</dbReference>
<dbReference type="EMBL" id="MU004300">
    <property type="protein sequence ID" value="KAF2660385.1"/>
    <property type="molecule type" value="Genomic_DNA"/>
</dbReference>
<feature type="transmembrane region" description="Helical" evidence="1">
    <location>
        <begin position="249"/>
        <end position="267"/>
    </location>
</feature>
<keyword evidence="3" id="KW-1185">Reference proteome</keyword>
<keyword evidence="1" id="KW-0812">Transmembrane</keyword>
<dbReference type="Proteomes" id="UP000799324">
    <property type="component" value="Unassembled WGS sequence"/>
</dbReference>
<protein>
    <recommendedName>
        <fullName evidence="4">NAD dependent epimerase/dehydratase</fullName>
    </recommendedName>
</protein>
<evidence type="ECO:0000313" key="2">
    <source>
        <dbReference type="EMBL" id="KAF2660385.1"/>
    </source>
</evidence>
<evidence type="ECO:0000313" key="3">
    <source>
        <dbReference type="Proteomes" id="UP000799324"/>
    </source>
</evidence>
<keyword evidence="1" id="KW-1133">Transmembrane helix</keyword>
<reference evidence="2" key="1">
    <citation type="journal article" date="2020" name="Stud. Mycol.">
        <title>101 Dothideomycetes genomes: a test case for predicting lifestyles and emergence of pathogens.</title>
        <authorList>
            <person name="Haridas S."/>
            <person name="Albert R."/>
            <person name="Binder M."/>
            <person name="Bloem J."/>
            <person name="Labutti K."/>
            <person name="Salamov A."/>
            <person name="Andreopoulos B."/>
            <person name="Baker S."/>
            <person name="Barry K."/>
            <person name="Bills G."/>
            <person name="Bluhm B."/>
            <person name="Cannon C."/>
            <person name="Castanera R."/>
            <person name="Culley D."/>
            <person name="Daum C."/>
            <person name="Ezra D."/>
            <person name="Gonzalez J."/>
            <person name="Henrissat B."/>
            <person name="Kuo A."/>
            <person name="Liang C."/>
            <person name="Lipzen A."/>
            <person name="Lutzoni F."/>
            <person name="Magnuson J."/>
            <person name="Mondo S."/>
            <person name="Nolan M."/>
            <person name="Ohm R."/>
            <person name="Pangilinan J."/>
            <person name="Park H.-J."/>
            <person name="Ramirez L."/>
            <person name="Alfaro M."/>
            <person name="Sun H."/>
            <person name="Tritt A."/>
            <person name="Yoshinaga Y."/>
            <person name="Zwiers L.-H."/>
            <person name="Turgeon B."/>
            <person name="Goodwin S."/>
            <person name="Spatafora J."/>
            <person name="Crous P."/>
            <person name="Grigoriev I."/>
        </authorList>
    </citation>
    <scope>NUCLEOTIDE SEQUENCE</scope>
    <source>
        <strain evidence="2">CBS 122681</strain>
    </source>
</reference>
<dbReference type="SUPFAM" id="SSF52540">
    <property type="entry name" value="P-loop containing nucleoside triphosphate hydrolases"/>
    <property type="match status" value="1"/>
</dbReference>
<dbReference type="OrthoDB" id="408152at2759"/>
<accession>A0A6A6TK33</accession>
<dbReference type="InterPro" id="IPR027417">
    <property type="entry name" value="P-loop_NTPase"/>
</dbReference>
<dbReference type="PANTHER" id="PTHR36978:SF4">
    <property type="entry name" value="P-LOOP CONTAINING NUCLEOSIDE TRIPHOSPHATE HYDROLASE PROTEIN"/>
    <property type="match status" value="1"/>
</dbReference>
<evidence type="ECO:0000256" key="1">
    <source>
        <dbReference type="SAM" id="Phobius"/>
    </source>
</evidence>
<organism evidence="2 3">
    <name type="scientific">Lophiostoma macrostomum CBS 122681</name>
    <dbReference type="NCBI Taxonomy" id="1314788"/>
    <lineage>
        <taxon>Eukaryota</taxon>
        <taxon>Fungi</taxon>
        <taxon>Dikarya</taxon>
        <taxon>Ascomycota</taxon>
        <taxon>Pezizomycotina</taxon>
        <taxon>Dothideomycetes</taxon>
        <taxon>Pleosporomycetidae</taxon>
        <taxon>Pleosporales</taxon>
        <taxon>Lophiostomataceae</taxon>
        <taxon>Lophiostoma</taxon>
    </lineage>
</organism>
<proteinExistence type="predicted"/>
<evidence type="ECO:0008006" key="4">
    <source>
        <dbReference type="Google" id="ProtNLM"/>
    </source>
</evidence>